<keyword evidence="1 2" id="KW-0597">Phosphoprotein</keyword>
<dbReference type="SUPFAM" id="SSF52172">
    <property type="entry name" value="CheY-like"/>
    <property type="match status" value="1"/>
</dbReference>
<feature type="modified residue" description="4-aspartylphosphate" evidence="2">
    <location>
        <position position="55"/>
    </location>
</feature>
<proteinExistence type="predicted"/>
<dbReference type="SMART" id="SM00448">
    <property type="entry name" value="REC"/>
    <property type="match status" value="1"/>
</dbReference>
<dbReference type="EMBL" id="BJYZ01000028">
    <property type="protein sequence ID" value="GEO41503.1"/>
    <property type="molecule type" value="Genomic_DNA"/>
</dbReference>
<dbReference type="Pfam" id="PF00072">
    <property type="entry name" value="Response_reg"/>
    <property type="match status" value="1"/>
</dbReference>
<feature type="domain" description="Response regulatory" evidence="3">
    <location>
        <begin position="6"/>
        <end position="122"/>
    </location>
</feature>
<dbReference type="InterPro" id="IPR011006">
    <property type="entry name" value="CheY-like_superfamily"/>
</dbReference>
<dbReference type="RefSeq" id="WP_044432488.1">
    <property type="nucleotide sequence ID" value="NZ_BJYZ01000028.1"/>
</dbReference>
<gene>
    <name evidence="4" type="ORF">SAE02_56510</name>
</gene>
<evidence type="ECO:0000313" key="5">
    <source>
        <dbReference type="Proteomes" id="UP000321523"/>
    </source>
</evidence>
<comment type="caution">
    <text evidence="4">The sequence shown here is derived from an EMBL/GenBank/DDBJ whole genome shotgun (WGS) entry which is preliminary data.</text>
</comment>
<sequence>MAIQAHVLVVDDEVLAAMALQNVLQRRGFRVSVAGDGQQALEIWNRDPADAVVTDLKMPRMTGDELAVRLRTLAPHLPLIVASGYLSETVEQRLRHDVDDPIEIFTKPINLAGVLRALSTMLARERPDH</sequence>
<dbReference type="InterPro" id="IPR001789">
    <property type="entry name" value="Sig_transdc_resp-reg_receiver"/>
</dbReference>
<evidence type="ECO:0000256" key="1">
    <source>
        <dbReference type="ARBA" id="ARBA00022553"/>
    </source>
</evidence>
<dbReference type="OrthoDB" id="7356227at2"/>
<organism evidence="4 5">
    <name type="scientific">Skermanella aerolata</name>
    <dbReference type="NCBI Taxonomy" id="393310"/>
    <lineage>
        <taxon>Bacteria</taxon>
        <taxon>Pseudomonadati</taxon>
        <taxon>Pseudomonadota</taxon>
        <taxon>Alphaproteobacteria</taxon>
        <taxon>Rhodospirillales</taxon>
        <taxon>Azospirillaceae</taxon>
        <taxon>Skermanella</taxon>
    </lineage>
</organism>
<dbReference type="PANTHER" id="PTHR44591:SF3">
    <property type="entry name" value="RESPONSE REGULATORY DOMAIN-CONTAINING PROTEIN"/>
    <property type="match status" value="1"/>
</dbReference>
<keyword evidence="5" id="KW-1185">Reference proteome</keyword>
<dbReference type="AlphaFoldDB" id="A0A512DYE8"/>
<dbReference type="InterPro" id="IPR050595">
    <property type="entry name" value="Bact_response_regulator"/>
</dbReference>
<accession>A0A512DYE8</accession>
<dbReference type="CDD" id="cd00156">
    <property type="entry name" value="REC"/>
    <property type="match status" value="1"/>
</dbReference>
<protein>
    <recommendedName>
        <fullName evidence="3">Response regulatory domain-containing protein</fullName>
    </recommendedName>
</protein>
<dbReference type="PANTHER" id="PTHR44591">
    <property type="entry name" value="STRESS RESPONSE REGULATOR PROTEIN 1"/>
    <property type="match status" value="1"/>
</dbReference>
<name>A0A512DYE8_9PROT</name>
<evidence type="ECO:0000313" key="4">
    <source>
        <dbReference type="EMBL" id="GEO41503.1"/>
    </source>
</evidence>
<dbReference type="PROSITE" id="PS50110">
    <property type="entry name" value="RESPONSE_REGULATORY"/>
    <property type="match status" value="1"/>
</dbReference>
<dbReference type="GO" id="GO:0000160">
    <property type="term" value="P:phosphorelay signal transduction system"/>
    <property type="evidence" value="ECO:0007669"/>
    <property type="project" value="InterPro"/>
</dbReference>
<evidence type="ECO:0000256" key="2">
    <source>
        <dbReference type="PROSITE-ProRule" id="PRU00169"/>
    </source>
</evidence>
<dbReference type="Proteomes" id="UP000321523">
    <property type="component" value="Unassembled WGS sequence"/>
</dbReference>
<evidence type="ECO:0000259" key="3">
    <source>
        <dbReference type="PROSITE" id="PS50110"/>
    </source>
</evidence>
<reference evidence="4 5" key="1">
    <citation type="submission" date="2019-07" db="EMBL/GenBank/DDBJ databases">
        <title>Whole genome shotgun sequence of Skermanella aerolata NBRC 106429.</title>
        <authorList>
            <person name="Hosoyama A."/>
            <person name="Uohara A."/>
            <person name="Ohji S."/>
            <person name="Ichikawa N."/>
        </authorList>
    </citation>
    <scope>NUCLEOTIDE SEQUENCE [LARGE SCALE GENOMIC DNA]</scope>
    <source>
        <strain evidence="4 5">NBRC 106429</strain>
    </source>
</reference>
<dbReference type="Gene3D" id="3.40.50.2300">
    <property type="match status" value="1"/>
</dbReference>